<keyword evidence="1" id="KW-0812">Transmembrane</keyword>
<evidence type="ECO:0000313" key="2">
    <source>
        <dbReference type="EMBL" id="SJN40703.1"/>
    </source>
</evidence>
<feature type="transmembrane region" description="Helical" evidence="1">
    <location>
        <begin position="194"/>
        <end position="216"/>
    </location>
</feature>
<feature type="transmembrane region" description="Helical" evidence="1">
    <location>
        <begin position="159"/>
        <end position="179"/>
    </location>
</feature>
<dbReference type="GO" id="GO:0008233">
    <property type="term" value="F:peptidase activity"/>
    <property type="evidence" value="ECO:0007669"/>
    <property type="project" value="InterPro"/>
</dbReference>
<accession>A0A1R4K9L2</accession>
<protein>
    <submittedName>
        <fullName evidence="2">Putative membrane protein</fullName>
    </submittedName>
</protein>
<dbReference type="EMBL" id="FUKR01000071">
    <property type="protein sequence ID" value="SJN40703.1"/>
    <property type="molecule type" value="Genomic_DNA"/>
</dbReference>
<dbReference type="Pfam" id="PF13367">
    <property type="entry name" value="PrsW-protease"/>
    <property type="match status" value="1"/>
</dbReference>
<keyword evidence="3" id="KW-1185">Reference proteome</keyword>
<evidence type="ECO:0000313" key="3">
    <source>
        <dbReference type="Proteomes" id="UP000196778"/>
    </source>
</evidence>
<feature type="transmembrane region" description="Helical" evidence="1">
    <location>
        <begin position="55"/>
        <end position="78"/>
    </location>
</feature>
<dbReference type="AlphaFoldDB" id="A0A1R4K9L2"/>
<sequence length="383" mass="41616">MDSETPTSESRPQAVWTEPVRPVLSRTIIISVVIGVLAFLLLAVVLALFERLGGSLLVPAFLAALVPLAAVLLVLAWVDRWEPEPRRLLLLGFLWGAGAAVILALLVDAGLVAVGVGAQRELVLSVVQAPLVEEFAKGLGLMVIFLVARRQVDGPLDGLVYGAVIASGFAFTENIIYFADALASNGPAGLGATFVVRAVISPFAHVVFSAVLGLAWGVSIRSTTARRWWWLLVGYAGAVGLHALWNGALFAVATLPQYVLYVTLVQIPLFAFAIWLVVLLRREEVQITRERLSEYQQAGWFTAGEVHMLASWSGRRQASAWARTLPGNKRAAMQQFTTAAVRLAFTRQRILTGTRQTLREQDVARERVLLGRVVDARQVLLGP</sequence>
<dbReference type="InterPro" id="IPR026898">
    <property type="entry name" value="PrsW"/>
</dbReference>
<dbReference type="PANTHER" id="PTHR36844:SF1">
    <property type="entry name" value="PROTEASE PRSW"/>
    <property type="match status" value="1"/>
</dbReference>
<organism evidence="2 3">
    <name type="scientific">Mycetocola reblochoni REB411</name>
    <dbReference type="NCBI Taxonomy" id="1255698"/>
    <lineage>
        <taxon>Bacteria</taxon>
        <taxon>Bacillati</taxon>
        <taxon>Actinomycetota</taxon>
        <taxon>Actinomycetes</taxon>
        <taxon>Micrococcales</taxon>
        <taxon>Microbacteriaceae</taxon>
        <taxon>Mycetocola</taxon>
    </lineage>
</organism>
<keyword evidence="1" id="KW-0472">Membrane</keyword>
<gene>
    <name evidence="2" type="ORF">FM119_12155</name>
</gene>
<feature type="transmembrane region" description="Helical" evidence="1">
    <location>
        <begin position="90"/>
        <end position="116"/>
    </location>
</feature>
<dbReference type="Proteomes" id="UP000196778">
    <property type="component" value="Unassembled WGS sequence"/>
</dbReference>
<dbReference type="PANTHER" id="PTHR36844">
    <property type="entry name" value="PROTEASE PRSW"/>
    <property type="match status" value="1"/>
</dbReference>
<keyword evidence="1" id="KW-1133">Transmembrane helix</keyword>
<feature type="transmembrane region" description="Helical" evidence="1">
    <location>
        <begin position="258"/>
        <end position="280"/>
    </location>
</feature>
<feature type="transmembrane region" description="Helical" evidence="1">
    <location>
        <begin position="228"/>
        <end position="252"/>
    </location>
</feature>
<evidence type="ECO:0000256" key="1">
    <source>
        <dbReference type="SAM" id="Phobius"/>
    </source>
</evidence>
<feature type="transmembrane region" description="Helical" evidence="1">
    <location>
        <begin position="28"/>
        <end position="49"/>
    </location>
</feature>
<reference evidence="3" key="1">
    <citation type="submission" date="2017-02" db="EMBL/GenBank/DDBJ databases">
        <authorList>
            <person name="Dridi B."/>
        </authorList>
    </citation>
    <scope>NUCLEOTIDE SEQUENCE [LARGE SCALE GENOMIC DNA]</scope>
    <source>
        <strain evidence="3">EB411</strain>
    </source>
</reference>
<name>A0A1R4K9L2_9MICO</name>
<proteinExistence type="predicted"/>